<name>A0ABS5KVD4_9ACTN</name>
<evidence type="ECO:0000313" key="2">
    <source>
        <dbReference type="Proteomes" id="UP000730482"/>
    </source>
</evidence>
<dbReference type="InterPro" id="IPR036551">
    <property type="entry name" value="Flavin_trans-like"/>
</dbReference>
<dbReference type="Proteomes" id="UP000730482">
    <property type="component" value="Unassembled WGS sequence"/>
</dbReference>
<sequence>MIKTLIRTAARDDDMPPVPAFHLRPDSVGAIVEHTAGRALDLLGIDVPDLPRWGE</sequence>
<accession>A0ABS5KVD4</accession>
<organism evidence="1 2">
    <name type="scientific">Catenulispora pinistramenti</name>
    <dbReference type="NCBI Taxonomy" id="2705254"/>
    <lineage>
        <taxon>Bacteria</taxon>
        <taxon>Bacillati</taxon>
        <taxon>Actinomycetota</taxon>
        <taxon>Actinomycetes</taxon>
        <taxon>Catenulisporales</taxon>
        <taxon>Catenulisporaceae</taxon>
        <taxon>Catenulispora</taxon>
    </lineage>
</organism>
<dbReference type="EMBL" id="JAAFYZ010000088">
    <property type="protein sequence ID" value="MBS2549984.1"/>
    <property type="molecule type" value="Genomic_DNA"/>
</dbReference>
<keyword evidence="2" id="KW-1185">Reference proteome</keyword>
<dbReference type="Gene3D" id="3.40.50.1950">
    <property type="entry name" value="Flavin prenyltransferase-like"/>
    <property type="match status" value="1"/>
</dbReference>
<gene>
    <name evidence="1" type="ORF">KGQ19_24270</name>
</gene>
<protein>
    <submittedName>
        <fullName evidence="1">Uncharacterized protein</fullName>
    </submittedName>
</protein>
<dbReference type="RefSeq" id="WP_212011930.1">
    <property type="nucleotide sequence ID" value="NZ_JAAFYZ010000088.1"/>
</dbReference>
<comment type="caution">
    <text evidence="1">The sequence shown here is derived from an EMBL/GenBank/DDBJ whole genome shotgun (WGS) entry which is preliminary data.</text>
</comment>
<proteinExistence type="predicted"/>
<evidence type="ECO:0000313" key="1">
    <source>
        <dbReference type="EMBL" id="MBS2549984.1"/>
    </source>
</evidence>
<dbReference type="SUPFAM" id="SSF52507">
    <property type="entry name" value="Homo-oligomeric flavin-containing Cys decarboxylases, HFCD"/>
    <property type="match status" value="1"/>
</dbReference>
<reference evidence="1 2" key="1">
    <citation type="submission" date="2020-02" db="EMBL/GenBank/DDBJ databases">
        <title>Acidophilic actinobacteria isolated from forest soil.</title>
        <authorList>
            <person name="Golinska P."/>
        </authorList>
    </citation>
    <scope>NUCLEOTIDE SEQUENCE [LARGE SCALE GENOMIC DNA]</scope>
    <source>
        <strain evidence="1 2">NL8</strain>
    </source>
</reference>